<dbReference type="EMBL" id="JAYJJU010000025">
    <property type="protein sequence ID" value="MEB3033995.1"/>
    <property type="molecule type" value="Genomic_DNA"/>
</dbReference>
<evidence type="ECO:0000259" key="5">
    <source>
        <dbReference type="PROSITE" id="PS50977"/>
    </source>
</evidence>
<keyword evidence="1" id="KW-0805">Transcription regulation</keyword>
<dbReference type="PANTHER" id="PTHR30055:SF230">
    <property type="entry name" value="TRANSCRIPTIONAL REGULATORY PROTEIN (PROBABLY TETR-FAMILY)-RELATED"/>
    <property type="match status" value="1"/>
</dbReference>
<dbReference type="SUPFAM" id="SSF48498">
    <property type="entry name" value="Tetracyclin repressor-like, C-terminal domain"/>
    <property type="match status" value="1"/>
</dbReference>
<gene>
    <name evidence="6" type="ORF">KV113_20880</name>
</gene>
<feature type="domain" description="HTH tetR-type" evidence="5">
    <location>
        <begin position="16"/>
        <end position="76"/>
    </location>
</feature>
<dbReference type="InterPro" id="IPR001647">
    <property type="entry name" value="HTH_TetR"/>
</dbReference>
<dbReference type="PROSITE" id="PS50977">
    <property type="entry name" value="HTH_TETR_2"/>
    <property type="match status" value="1"/>
</dbReference>
<comment type="caution">
    <text evidence="6">The sequence shown here is derived from an EMBL/GenBank/DDBJ whole genome shotgun (WGS) entry which is preliminary data.</text>
</comment>
<proteinExistence type="predicted"/>
<name>A0ABU5Y4W4_9MYCO</name>
<organism evidence="6 7">
    <name type="scientific">[Mycobacterium] nativiensis</name>
    <dbReference type="NCBI Taxonomy" id="2855503"/>
    <lineage>
        <taxon>Bacteria</taxon>
        <taxon>Bacillati</taxon>
        <taxon>Actinomycetota</taxon>
        <taxon>Actinomycetes</taxon>
        <taxon>Mycobacteriales</taxon>
        <taxon>Mycobacteriaceae</taxon>
        <taxon>Mycolicibacter</taxon>
    </lineage>
</organism>
<dbReference type="SUPFAM" id="SSF46689">
    <property type="entry name" value="Homeodomain-like"/>
    <property type="match status" value="1"/>
</dbReference>
<dbReference type="Pfam" id="PF16859">
    <property type="entry name" value="TetR_C_11"/>
    <property type="match status" value="1"/>
</dbReference>
<evidence type="ECO:0000256" key="2">
    <source>
        <dbReference type="ARBA" id="ARBA00023125"/>
    </source>
</evidence>
<protein>
    <submittedName>
        <fullName evidence="6">TetR/AcrR family transcriptional regulator</fullName>
    </submittedName>
</protein>
<evidence type="ECO:0000256" key="3">
    <source>
        <dbReference type="ARBA" id="ARBA00023163"/>
    </source>
</evidence>
<dbReference type="Gene3D" id="1.10.10.60">
    <property type="entry name" value="Homeodomain-like"/>
    <property type="match status" value="1"/>
</dbReference>
<feature type="DNA-binding region" description="H-T-H motif" evidence="4">
    <location>
        <begin position="39"/>
        <end position="58"/>
    </location>
</feature>
<dbReference type="InterPro" id="IPR050109">
    <property type="entry name" value="HTH-type_TetR-like_transc_reg"/>
</dbReference>
<keyword evidence="2 4" id="KW-0238">DNA-binding</keyword>
<keyword evidence="3" id="KW-0804">Transcription</keyword>
<keyword evidence="7" id="KW-1185">Reference proteome</keyword>
<dbReference type="Proteomes" id="UP001298593">
    <property type="component" value="Unassembled WGS sequence"/>
</dbReference>
<dbReference type="InterPro" id="IPR036271">
    <property type="entry name" value="Tet_transcr_reg_TetR-rel_C_sf"/>
</dbReference>
<dbReference type="InterPro" id="IPR011075">
    <property type="entry name" value="TetR_C"/>
</dbReference>
<dbReference type="PANTHER" id="PTHR30055">
    <property type="entry name" value="HTH-TYPE TRANSCRIPTIONAL REGULATOR RUTR"/>
    <property type="match status" value="1"/>
</dbReference>
<dbReference type="InterPro" id="IPR009057">
    <property type="entry name" value="Homeodomain-like_sf"/>
</dbReference>
<accession>A0ABU5Y4W4</accession>
<dbReference type="PROSITE" id="PS01081">
    <property type="entry name" value="HTH_TETR_1"/>
    <property type="match status" value="1"/>
</dbReference>
<dbReference type="Gene3D" id="1.10.357.10">
    <property type="entry name" value="Tetracycline Repressor, domain 2"/>
    <property type="match status" value="1"/>
</dbReference>
<evidence type="ECO:0000256" key="4">
    <source>
        <dbReference type="PROSITE-ProRule" id="PRU00335"/>
    </source>
</evidence>
<reference evidence="6 7" key="1">
    <citation type="submission" date="2023-12" db="EMBL/GenBank/DDBJ databases">
        <title>Description of new species of Mycobacterium terrae complex isolated from sewage at the Sao Paulo Zoological Park Foundation in Brazil.</title>
        <authorList>
            <person name="Romagnoli C.L."/>
            <person name="Conceicao E.C."/>
            <person name="Machado E."/>
            <person name="Barreto L.B.P.F."/>
            <person name="Sharma A."/>
            <person name="Silva N.M."/>
            <person name="Marques L.E."/>
            <person name="Juliana M.A."/>
            <person name="Lourenco M.C.S."/>
            <person name="Digiampietri L.A."/>
            <person name="Suffys P.N."/>
            <person name="Viana-Niero C."/>
        </authorList>
    </citation>
    <scope>NUCLEOTIDE SEQUENCE [LARGE SCALE GENOMIC DNA]</scope>
    <source>
        <strain evidence="6 7">MYC340</strain>
    </source>
</reference>
<evidence type="ECO:0000313" key="6">
    <source>
        <dbReference type="EMBL" id="MEB3033995.1"/>
    </source>
</evidence>
<sequence length="202" mass="21653">MTRGDGQHRLGPFRDPKVDAAVLASTRRLLIERGYRDTSVDAIAEAAGVSRPTVYRRWPSKAHVVYDAAFPADASRIEPSGDAVTELKTLIRNVIGWLGDPAAAAALPGLIVDMRSDPALQTSLGERHSAVFSADLRELFARNSDVLRPLDPDTVLDMIVGAAMQALSIRNVTDLDAYAASLTDVLLRGVLAGDPEATFMTG</sequence>
<dbReference type="PRINTS" id="PR00455">
    <property type="entry name" value="HTHTETR"/>
</dbReference>
<evidence type="ECO:0000256" key="1">
    <source>
        <dbReference type="ARBA" id="ARBA00023015"/>
    </source>
</evidence>
<dbReference type="InterPro" id="IPR023772">
    <property type="entry name" value="DNA-bd_HTH_TetR-type_CS"/>
</dbReference>
<dbReference type="RefSeq" id="WP_224972825.1">
    <property type="nucleotide sequence ID" value="NZ_JAYJJU010000025.1"/>
</dbReference>
<evidence type="ECO:0000313" key="7">
    <source>
        <dbReference type="Proteomes" id="UP001298593"/>
    </source>
</evidence>
<dbReference type="Pfam" id="PF00440">
    <property type="entry name" value="TetR_N"/>
    <property type="match status" value="1"/>
</dbReference>